<reference evidence="1 2" key="1">
    <citation type="submission" date="2017-12" db="EMBL/GenBank/DDBJ databases">
        <title>Legionella sainthelensi LA01-117, whole genome sequence of a clinical isolate from New Zealand.</title>
        <authorList>
            <person name="Cree S.L."/>
            <person name="Slow S."/>
            <person name="Kennedy M.A."/>
            <person name="Murdoch D.R."/>
            <person name="Biggs P.J."/>
            <person name="Anderson T."/>
        </authorList>
    </citation>
    <scope>NUCLEOTIDE SEQUENCE [LARGE SCALE GENOMIC DNA]</scope>
    <source>
        <strain evidence="1 2">LA01-117</strain>
    </source>
</reference>
<organism evidence="1 2">
    <name type="scientific">Legionella sainthelensi</name>
    <dbReference type="NCBI Taxonomy" id="28087"/>
    <lineage>
        <taxon>Bacteria</taxon>
        <taxon>Pseudomonadati</taxon>
        <taxon>Pseudomonadota</taxon>
        <taxon>Gammaproteobacteria</taxon>
        <taxon>Legionellales</taxon>
        <taxon>Legionellaceae</taxon>
        <taxon>Legionella</taxon>
    </lineage>
</organism>
<protein>
    <recommendedName>
        <fullName evidence="3">RNA binding protein (Contains ribosomal protein S1 domain)</fullName>
    </recommendedName>
</protein>
<gene>
    <name evidence="1" type="ORF">CAB17_17320</name>
</gene>
<dbReference type="KEGG" id="lsh:CAB17_17320"/>
<dbReference type="AlphaFoldDB" id="A0A2H5FPY8"/>
<evidence type="ECO:0000313" key="2">
    <source>
        <dbReference type="Proteomes" id="UP000234343"/>
    </source>
</evidence>
<dbReference type="EMBL" id="CP025491">
    <property type="protein sequence ID" value="AUH73611.1"/>
    <property type="molecule type" value="Genomic_DNA"/>
</dbReference>
<dbReference type="Proteomes" id="UP000234343">
    <property type="component" value="Chromosome"/>
</dbReference>
<name>A0A2H5FPY8_9GAMM</name>
<accession>A0A2H5FPY8</accession>
<evidence type="ECO:0000313" key="1">
    <source>
        <dbReference type="EMBL" id="AUH73611.1"/>
    </source>
</evidence>
<dbReference type="RefSeq" id="WP_101901120.1">
    <property type="nucleotide sequence ID" value="NZ_CP025491.2"/>
</dbReference>
<evidence type="ECO:0008006" key="3">
    <source>
        <dbReference type="Google" id="ProtNLM"/>
    </source>
</evidence>
<keyword evidence="2" id="KW-1185">Reference proteome</keyword>
<proteinExistence type="predicted"/>
<sequence length="250" mass="29217">MKILYIPFHEENDLCIAATLWKRRLSEENILIIQHGQPIDYKVLKNATGTITLYVLAHGIDSWSQPFHLASHSIITSKTTKLDIEKIADRFNSDFVYLHHKINHIKLFFCNNKGSQKLIAERFNKNLILFSSPIDYYAGIITSPWQDKIKYSLFQGTWYKTSKVRNTLYQKKDSMDADIRLTVKERSIREFLANAKQKRIDKVLQRQSKARQERLMKNRGYYTEQHKLSLEDTAEDAANEPSNLTLNHIG</sequence>